<dbReference type="AlphaFoldDB" id="A0A290Q7X3"/>
<proteinExistence type="predicted"/>
<dbReference type="EMBL" id="CP023344">
    <property type="protein sequence ID" value="ATC64604.1"/>
    <property type="molecule type" value="Genomic_DNA"/>
</dbReference>
<accession>A0A290Q7X3</accession>
<keyword evidence="3" id="KW-1185">Reference proteome</keyword>
<evidence type="ECO:0008006" key="4">
    <source>
        <dbReference type="Google" id="ProtNLM"/>
    </source>
</evidence>
<gene>
    <name evidence="2" type="ORF">CMV30_11915</name>
</gene>
<reference evidence="2 3" key="1">
    <citation type="submission" date="2017-09" db="EMBL/GenBank/DDBJ databases">
        <title>Complete genome sequence of Verrucomicrobial strain HZ-65, isolated from freshwater.</title>
        <authorList>
            <person name="Choi A."/>
        </authorList>
    </citation>
    <scope>NUCLEOTIDE SEQUENCE [LARGE SCALE GENOMIC DNA]</scope>
    <source>
        <strain evidence="2 3">HZ-65</strain>
    </source>
</reference>
<keyword evidence="1" id="KW-0732">Signal</keyword>
<name>A0A290Q7X3_9BACT</name>
<protein>
    <recommendedName>
        <fullName evidence="4">Lipocalin-like domain-containing protein</fullName>
    </recommendedName>
</protein>
<evidence type="ECO:0000256" key="1">
    <source>
        <dbReference type="SAM" id="SignalP"/>
    </source>
</evidence>
<feature type="signal peptide" evidence="1">
    <location>
        <begin position="1"/>
        <end position="19"/>
    </location>
</feature>
<dbReference type="KEGG" id="vbh:CMV30_11915"/>
<dbReference type="RefSeq" id="WP_096056235.1">
    <property type="nucleotide sequence ID" value="NZ_CP023344.1"/>
</dbReference>
<dbReference type="OrthoDB" id="194485at2"/>
<organism evidence="2 3">
    <name type="scientific">Nibricoccus aquaticus</name>
    <dbReference type="NCBI Taxonomy" id="2576891"/>
    <lineage>
        <taxon>Bacteria</taxon>
        <taxon>Pseudomonadati</taxon>
        <taxon>Verrucomicrobiota</taxon>
        <taxon>Opitutia</taxon>
        <taxon>Opitutales</taxon>
        <taxon>Opitutaceae</taxon>
        <taxon>Nibricoccus</taxon>
    </lineage>
</organism>
<evidence type="ECO:0000313" key="3">
    <source>
        <dbReference type="Proteomes" id="UP000217265"/>
    </source>
</evidence>
<sequence>MNRFLTTLLLSTFALSAHAADASSDNFSGLWRYDATLSTELSPWKAFDLTLTVQGEKITIHRQLSWSRRIHEDTTVIDLAQTGNVQLAPMWADNRHLGAYISDDRTKRVRAEWLDEKRILRVNTDLTLEAQQGPRAVNILSDYKLSTNGSRLTLTELRSTRNRPIVYIFNRVSPTTAP</sequence>
<dbReference type="Proteomes" id="UP000217265">
    <property type="component" value="Chromosome"/>
</dbReference>
<evidence type="ECO:0000313" key="2">
    <source>
        <dbReference type="EMBL" id="ATC64604.1"/>
    </source>
</evidence>
<feature type="chain" id="PRO_5013284771" description="Lipocalin-like domain-containing protein" evidence="1">
    <location>
        <begin position="20"/>
        <end position="178"/>
    </location>
</feature>